<dbReference type="InterPro" id="IPR000424">
    <property type="entry name" value="Primosome_PriB/ssb"/>
</dbReference>
<dbReference type="GO" id="GO:0003697">
    <property type="term" value="F:single-stranded DNA binding"/>
    <property type="evidence" value="ECO:0007669"/>
    <property type="project" value="UniProtKB-UniRule"/>
</dbReference>
<keyword evidence="2" id="KW-0233">DNA recombination</keyword>
<evidence type="ECO:0000256" key="4">
    <source>
        <dbReference type="SAM" id="MobiDB-lite"/>
    </source>
</evidence>
<keyword evidence="2" id="KW-0227">DNA damage</keyword>
<dbReference type="AlphaFoldDB" id="A0A1F6G9R0"/>
<evidence type="ECO:0000313" key="6">
    <source>
        <dbReference type="Proteomes" id="UP000178449"/>
    </source>
</evidence>
<keyword evidence="2" id="KW-0235">DNA replication</keyword>
<dbReference type="HAMAP" id="MF_00984">
    <property type="entry name" value="SSB"/>
    <property type="match status" value="1"/>
</dbReference>
<evidence type="ECO:0000256" key="3">
    <source>
        <dbReference type="RuleBase" id="RU000524"/>
    </source>
</evidence>
<keyword evidence="1 2" id="KW-0238">DNA-binding</keyword>
<comment type="caution">
    <text evidence="5">The sequence shown here is derived from an EMBL/GenBank/DDBJ whole genome shotgun (WGS) entry which is preliminary data.</text>
</comment>
<dbReference type="GO" id="GO:0006260">
    <property type="term" value="P:DNA replication"/>
    <property type="evidence" value="ECO:0007669"/>
    <property type="project" value="UniProtKB-UniRule"/>
</dbReference>
<dbReference type="InterPro" id="IPR011344">
    <property type="entry name" value="ssDNA-bd"/>
</dbReference>
<comment type="function">
    <text evidence="2">Plays an important role in DNA replication, recombination and repair. Binds to ssDNA and to an array of partner proteins to recruit them to their sites of action during DNA metabolism.</text>
</comment>
<evidence type="ECO:0000313" key="5">
    <source>
        <dbReference type="EMBL" id="OGG94850.1"/>
    </source>
</evidence>
<gene>
    <name evidence="5" type="ORF">A2527_12960</name>
</gene>
<dbReference type="STRING" id="1817772.A2527_12960"/>
<feature type="region of interest" description="Disordered" evidence="4">
    <location>
        <begin position="110"/>
        <end position="189"/>
    </location>
</feature>
<organism evidence="5 6">
    <name type="scientific">Candidatus Lambdaproteobacteria bacterium RIFOXYD2_FULL_50_16</name>
    <dbReference type="NCBI Taxonomy" id="1817772"/>
    <lineage>
        <taxon>Bacteria</taxon>
        <taxon>Pseudomonadati</taxon>
        <taxon>Pseudomonadota</taxon>
        <taxon>Candidatus Lambdaproteobacteria</taxon>
    </lineage>
</organism>
<dbReference type="EMBL" id="MFNE01000033">
    <property type="protein sequence ID" value="OGG94850.1"/>
    <property type="molecule type" value="Genomic_DNA"/>
</dbReference>
<reference evidence="5 6" key="1">
    <citation type="journal article" date="2016" name="Nat. Commun.">
        <title>Thousands of microbial genomes shed light on interconnected biogeochemical processes in an aquifer system.</title>
        <authorList>
            <person name="Anantharaman K."/>
            <person name="Brown C.T."/>
            <person name="Hug L.A."/>
            <person name="Sharon I."/>
            <person name="Castelle C.J."/>
            <person name="Probst A.J."/>
            <person name="Thomas B.C."/>
            <person name="Singh A."/>
            <person name="Wilkins M.J."/>
            <person name="Karaoz U."/>
            <person name="Brodie E.L."/>
            <person name="Williams K.H."/>
            <person name="Hubbard S.S."/>
            <person name="Banfield J.F."/>
        </authorList>
    </citation>
    <scope>NUCLEOTIDE SEQUENCE [LARGE SCALE GENOMIC DNA]</scope>
</reference>
<dbReference type="GO" id="GO:0009295">
    <property type="term" value="C:nucleoid"/>
    <property type="evidence" value="ECO:0007669"/>
    <property type="project" value="TreeGrafter"/>
</dbReference>
<comment type="subunit">
    <text evidence="2">Homotetramer.</text>
</comment>
<dbReference type="CDD" id="cd04496">
    <property type="entry name" value="SSB_OBF"/>
    <property type="match status" value="1"/>
</dbReference>
<protein>
    <recommendedName>
        <fullName evidence="2 3">Single-stranded DNA-binding protein</fullName>
        <shortName evidence="2">SSB</shortName>
    </recommendedName>
</protein>
<comment type="caution">
    <text evidence="2">Lacks conserved residue(s) required for the propagation of feature annotation.</text>
</comment>
<dbReference type="SUPFAM" id="SSF50249">
    <property type="entry name" value="Nucleic acid-binding proteins"/>
    <property type="match status" value="1"/>
</dbReference>
<dbReference type="PROSITE" id="PS50935">
    <property type="entry name" value="SSB"/>
    <property type="match status" value="1"/>
</dbReference>
<dbReference type="PANTHER" id="PTHR10302">
    <property type="entry name" value="SINGLE-STRANDED DNA-BINDING PROTEIN"/>
    <property type="match status" value="1"/>
</dbReference>
<accession>A0A1F6G9R0</accession>
<evidence type="ECO:0000256" key="2">
    <source>
        <dbReference type="HAMAP-Rule" id="MF_00984"/>
    </source>
</evidence>
<proteinExistence type="inferred from homology"/>
<keyword evidence="2" id="KW-0234">DNA repair</keyword>
<sequence>MGNLNKVLLIGRLGQDPEKRVTPGGHSVVSVNLATSERFTDKAGNKQERTEWHRLVFWNKLADLVEQYCKKGSQLYVEGSLQTSEWQDKDGSKRYKTEIVCQNLQFLDSKPEGQSTGYQKPQSGYQQPQQGGYQAPQGGYQTPQAGGYAAKSAQPQYQANPPQNYQQPQSGPDYGPPPNDDFIEDDIPF</sequence>
<name>A0A1F6G9R0_9PROT</name>
<dbReference type="NCBIfam" id="TIGR00621">
    <property type="entry name" value="ssb"/>
    <property type="match status" value="1"/>
</dbReference>
<feature type="compositionally biased region" description="Low complexity" evidence="4">
    <location>
        <begin position="117"/>
        <end position="169"/>
    </location>
</feature>
<dbReference type="PANTHER" id="PTHR10302:SF0">
    <property type="entry name" value="SINGLE-STRANDED DNA-BINDING PROTEIN, MITOCHONDRIAL"/>
    <property type="match status" value="1"/>
</dbReference>
<dbReference type="Proteomes" id="UP000178449">
    <property type="component" value="Unassembled WGS sequence"/>
</dbReference>
<dbReference type="Gene3D" id="2.40.50.140">
    <property type="entry name" value="Nucleic acid-binding proteins"/>
    <property type="match status" value="1"/>
</dbReference>
<feature type="short sequence motif" description="Important for interaction with partner proteins" evidence="2">
    <location>
        <begin position="184"/>
        <end position="189"/>
    </location>
</feature>
<dbReference type="GO" id="GO:0006310">
    <property type="term" value="P:DNA recombination"/>
    <property type="evidence" value="ECO:0007669"/>
    <property type="project" value="UniProtKB-UniRule"/>
</dbReference>
<dbReference type="Pfam" id="PF00436">
    <property type="entry name" value="SSB"/>
    <property type="match status" value="1"/>
</dbReference>
<evidence type="ECO:0000256" key="1">
    <source>
        <dbReference type="ARBA" id="ARBA00023125"/>
    </source>
</evidence>
<dbReference type="GO" id="GO:0006281">
    <property type="term" value="P:DNA repair"/>
    <property type="evidence" value="ECO:0007669"/>
    <property type="project" value="UniProtKB-UniRule"/>
</dbReference>
<dbReference type="InterPro" id="IPR012340">
    <property type="entry name" value="NA-bd_OB-fold"/>
</dbReference>